<keyword evidence="2 4" id="KW-0378">Hydrolase</keyword>
<accession>A0ABY4ZS89</accession>
<feature type="domain" description="Alpha/beta hydrolase fold-3" evidence="3">
    <location>
        <begin position="2"/>
        <end position="133"/>
    </location>
</feature>
<dbReference type="SUPFAM" id="SSF53474">
    <property type="entry name" value="alpha/beta-Hydrolases"/>
    <property type="match status" value="1"/>
</dbReference>
<dbReference type="GO" id="GO:0016787">
    <property type="term" value="F:hydrolase activity"/>
    <property type="evidence" value="ECO:0007669"/>
    <property type="project" value="UniProtKB-KW"/>
</dbReference>
<dbReference type="InterPro" id="IPR013094">
    <property type="entry name" value="AB_hydrolase_3"/>
</dbReference>
<evidence type="ECO:0000313" key="5">
    <source>
        <dbReference type="Proteomes" id="UP001057520"/>
    </source>
</evidence>
<reference evidence="4 5" key="1">
    <citation type="submission" date="2022-04" db="EMBL/GenBank/DDBJ databases">
        <title>Genome sequence of soybean root-associated Caulobacter segnis RL271.</title>
        <authorList>
            <person name="Longley R."/>
            <person name="Bonito G."/>
            <person name="Trigodet F."/>
            <person name="Crosson S."/>
            <person name="Fiebig A."/>
        </authorList>
    </citation>
    <scope>NUCLEOTIDE SEQUENCE [LARGE SCALE GENOMIC DNA]</scope>
    <source>
        <strain evidence="4 5">RL271</strain>
    </source>
</reference>
<dbReference type="Gene3D" id="3.40.50.1820">
    <property type="entry name" value="alpha/beta hydrolase"/>
    <property type="match status" value="1"/>
</dbReference>
<organism evidence="4 5">
    <name type="scientific">Caulobacter segnis</name>
    <dbReference type="NCBI Taxonomy" id="88688"/>
    <lineage>
        <taxon>Bacteria</taxon>
        <taxon>Pseudomonadati</taxon>
        <taxon>Pseudomonadota</taxon>
        <taxon>Alphaproteobacteria</taxon>
        <taxon>Caulobacterales</taxon>
        <taxon>Caulobacteraceae</taxon>
        <taxon>Caulobacter</taxon>
    </lineage>
</organism>
<protein>
    <submittedName>
        <fullName evidence="4">Alpha/beta hydrolase</fullName>
    </submittedName>
</protein>
<proteinExistence type="inferred from homology"/>
<dbReference type="Proteomes" id="UP001057520">
    <property type="component" value="Chromosome"/>
</dbReference>
<evidence type="ECO:0000313" key="4">
    <source>
        <dbReference type="EMBL" id="USQ95456.1"/>
    </source>
</evidence>
<dbReference type="EMBL" id="CP096040">
    <property type="protein sequence ID" value="USQ95456.1"/>
    <property type="molecule type" value="Genomic_DNA"/>
</dbReference>
<dbReference type="InterPro" id="IPR050300">
    <property type="entry name" value="GDXG_lipolytic_enzyme"/>
</dbReference>
<dbReference type="PANTHER" id="PTHR48081">
    <property type="entry name" value="AB HYDROLASE SUPERFAMILY PROTEIN C4A8.06C"/>
    <property type="match status" value="1"/>
</dbReference>
<evidence type="ECO:0000256" key="2">
    <source>
        <dbReference type="ARBA" id="ARBA00022801"/>
    </source>
</evidence>
<evidence type="ECO:0000256" key="1">
    <source>
        <dbReference type="ARBA" id="ARBA00010515"/>
    </source>
</evidence>
<dbReference type="PANTHER" id="PTHR48081:SF30">
    <property type="entry name" value="ACETYL-HYDROLASE LIPR-RELATED"/>
    <property type="match status" value="1"/>
</dbReference>
<comment type="similarity">
    <text evidence="1">Belongs to the 'GDXG' lipolytic enzyme family.</text>
</comment>
<name>A0ABY4ZS89_9CAUL</name>
<evidence type="ECO:0000259" key="3">
    <source>
        <dbReference type="Pfam" id="PF07859"/>
    </source>
</evidence>
<dbReference type="InterPro" id="IPR029058">
    <property type="entry name" value="AB_hydrolase_fold"/>
</dbReference>
<sequence length="159" mass="16537">MALVGDSAGGGLALSILGDTATASPTIAAIAVFSPWLDLAMTGASVNDPGIHDPIFQPVMLAGPAQVYLAGVDPKDGRASPLYAVPEIVPPLLIEVGGDEILLDDSHRYAAVAASRGGEVRLEVFEGLHHVFQGATRYLPAARRSLDRVAAFLTGHWAE</sequence>
<gene>
    <name evidence="4" type="ORF">MZV50_23390</name>
</gene>
<keyword evidence="5" id="KW-1185">Reference proteome</keyword>
<dbReference type="Pfam" id="PF07859">
    <property type="entry name" value="Abhydrolase_3"/>
    <property type="match status" value="1"/>
</dbReference>